<dbReference type="KEGG" id="taz:TREAZ_0536"/>
<keyword evidence="3" id="KW-0804">Transcription</keyword>
<reference evidence="5 6" key="2">
    <citation type="journal article" date="2011" name="ISME J.">
        <title>RNA-seq reveals cooperative metabolic interactions between two termite-gut spirochete species in co-culture.</title>
        <authorList>
            <person name="Rosenthal A.Z."/>
            <person name="Matson E.G."/>
            <person name="Eldar A."/>
            <person name="Leadbetter J.R."/>
        </authorList>
    </citation>
    <scope>NUCLEOTIDE SEQUENCE [LARGE SCALE GENOMIC DNA]</scope>
    <source>
        <strain evidence="6">ATCC BAA-888 / DSM 13862 / ZAS-9</strain>
    </source>
</reference>
<dbReference type="Pfam" id="PF10114">
    <property type="entry name" value="PocR"/>
    <property type="match status" value="1"/>
</dbReference>
<sequence>MAQRKDYWHLREILDLEEFKKLFRNFSVITGLDVGLFDGGGFEILVNRRENSICNAAKNCSHCRESISYGGLMSQDLGEPYICSCGCGLIMCFLPIMFKERLIGSIACGPALLWDADDVAISEFKEKTRRMELEVDVEKIFSSIISLDCINMTSAAQILYIIVNNLSSEHSAYLDQRAVITEQQAKIAELIIESKSVSAAELDKEKDPAYPSEKEKELLTFARSGSLDQSRKILNSLLGEIFLFADGKMDTIRVRLFELIAFFSRAAVETGAPLSEINHITEGAFEIFNEATDFEKLCFLTRRAMEEFITRVFKKHGQKQLSDHLTRAINFIETHYKDDLTLQRVADAIFVSAFYLSHLFRNEMDTTFSDYVCRQRINKAKDFLKSNKFMRIQEIAEKTGFNDPNYFAKSFKKLVGVTPKEYRAFF</sequence>
<evidence type="ECO:0000256" key="1">
    <source>
        <dbReference type="ARBA" id="ARBA00023015"/>
    </source>
</evidence>
<name>F5YBP1_LEAAZ</name>
<dbReference type="InterPro" id="IPR020449">
    <property type="entry name" value="Tscrpt_reg_AraC-type_HTH"/>
</dbReference>
<gene>
    <name evidence="5" type="ordered locus">TREAZ_0536</name>
</gene>
<dbReference type="Pfam" id="PF12833">
    <property type="entry name" value="HTH_18"/>
    <property type="match status" value="1"/>
</dbReference>
<dbReference type="STRING" id="545695.TREAZ_0536"/>
<dbReference type="InterPro" id="IPR018062">
    <property type="entry name" value="HTH_AraC-typ_CS"/>
</dbReference>
<dbReference type="PRINTS" id="PR00032">
    <property type="entry name" value="HTHARAC"/>
</dbReference>
<dbReference type="HOGENOM" id="CLU_036605_1_1_12"/>
<dbReference type="InterPro" id="IPR018060">
    <property type="entry name" value="HTH_AraC"/>
</dbReference>
<dbReference type="PROSITE" id="PS01124">
    <property type="entry name" value="HTH_ARAC_FAMILY_2"/>
    <property type="match status" value="1"/>
</dbReference>
<dbReference type="PROSITE" id="PS00041">
    <property type="entry name" value="HTH_ARAC_FAMILY_1"/>
    <property type="match status" value="1"/>
</dbReference>
<dbReference type="OrthoDB" id="9794330at2"/>
<reference evidence="6" key="1">
    <citation type="submission" date="2009-12" db="EMBL/GenBank/DDBJ databases">
        <title>Complete sequence of Treponema azotonutricium strain ZAS-9.</title>
        <authorList>
            <person name="Tetu S.G."/>
            <person name="Matson E."/>
            <person name="Ren Q."/>
            <person name="Seshadri R."/>
            <person name="Elbourne L."/>
            <person name="Hassan K.A."/>
            <person name="Durkin A."/>
            <person name="Radune D."/>
            <person name="Mohamoud Y."/>
            <person name="Shay R."/>
            <person name="Jin S."/>
            <person name="Zhang X."/>
            <person name="Lucey K."/>
            <person name="Ballor N.R."/>
            <person name="Ottesen E."/>
            <person name="Rosenthal R."/>
            <person name="Allen A."/>
            <person name="Leadbetter J.R."/>
            <person name="Paulsen I.T."/>
        </authorList>
    </citation>
    <scope>NUCLEOTIDE SEQUENCE [LARGE SCALE GENOMIC DNA]</scope>
    <source>
        <strain evidence="6">ATCC BAA-888 / DSM 13862 / ZAS-9</strain>
    </source>
</reference>
<keyword evidence="6" id="KW-1185">Reference proteome</keyword>
<protein>
    <submittedName>
        <fullName evidence="5">Transcriptional regulator, AraC family</fullName>
    </submittedName>
</protein>
<dbReference type="eggNOG" id="COG2207">
    <property type="taxonomic scope" value="Bacteria"/>
</dbReference>
<dbReference type="PANTHER" id="PTHR43280">
    <property type="entry name" value="ARAC-FAMILY TRANSCRIPTIONAL REGULATOR"/>
    <property type="match status" value="1"/>
</dbReference>
<dbReference type="Proteomes" id="UP000009222">
    <property type="component" value="Chromosome"/>
</dbReference>
<evidence type="ECO:0000313" key="6">
    <source>
        <dbReference type="Proteomes" id="UP000009222"/>
    </source>
</evidence>
<evidence type="ECO:0000313" key="5">
    <source>
        <dbReference type="EMBL" id="AEF81850.1"/>
    </source>
</evidence>
<dbReference type="SMART" id="SM00342">
    <property type="entry name" value="HTH_ARAC"/>
    <property type="match status" value="1"/>
</dbReference>
<evidence type="ECO:0000259" key="4">
    <source>
        <dbReference type="PROSITE" id="PS01124"/>
    </source>
</evidence>
<dbReference type="Gene3D" id="1.10.10.60">
    <property type="entry name" value="Homeodomain-like"/>
    <property type="match status" value="2"/>
</dbReference>
<organism evidence="5 6">
    <name type="scientific">Leadbettera azotonutricia (strain ATCC BAA-888 / DSM 13862 / ZAS-9)</name>
    <name type="common">Treponema azotonutricium</name>
    <dbReference type="NCBI Taxonomy" id="545695"/>
    <lineage>
        <taxon>Bacteria</taxon>
        <taxon>Pseudomonadati</taxon>
        <taxon>Spirochaetota</taxon>
        <taxon>Spirochaetia</taxon>
        <taxon>Spirochaetales</taxon>
        <taxon>Breznakiellaceae</taxon>
        <taxon>Leadbettera</taxon>
    </lineage>
</organism>
<evidence type="ECO:0000256" key="3">
    <source>
        <dbReference type="ARBA" id="ARBA00023163"/>
    </source>
</evidence>
<dbReference type="AlphaFoldDB" id="F5YBP1"/>
<dbReference type="EMBL" id="CP001841">
    <property type="protein sequence ID" value="AEF81850.1"/>
    <property type="molecule type" value="Genomic_DNA"/>
</dbReference>
<accession>F5YBP1</accession>
<dbReference type="SUPFAM" id="SSF46689">
    <property type="entry name" value="Homeodomain-like"/>
    <property type="match status" value="2"/>
</dbReference>
<proteinExistence type="predicted"/>
<dbReference type="GO" id="GO:0043565">
    <property type="term" value="F:sequence-specific DNA binding"/>
    <property type="evidence" value="ECO:0007669"/>
    <property type="project" value="InterPro"/>
</dbReference>
<dbReference type="eggNOG" id="COG4936">
    <property type="taxonomic scope" value="Bacteria"/>
</dbReference>
<dbReference type="InterPro" id="IPR018771">
    <property type="entry name" value="PocR_dom"/>
</dbReference>
<evidence type="ECO:0000256" key="2">
    <source>
        <dbReference type="ARBA" id="ARBA00023125"/>
    </source>
</evidence>
<dbReference type="InterPro" id="IPR009057">
    <property type="entry name" value="Homeodomain-like_sf"/>
</dbReference>
<dbReference type="PANTHER" id="PTHR43280:SF2">
    <property type="entry name" value="HTH-TYPE TRANSCRIPTIONAL REGULATOR EXSA"/>
    <property type="match status" value="1"/>
</dbReference>
<keyword evidence="1" id="KW-0805">Transcription regulation</keyword>
<dbReference type="InParanoid" id="F5YBP1"/>
<feature type="domain" description="HTH araC/xylS-type" evidence="4">
    <location>
        <begin position="326"/>
        <end position="425"/>
    </location>
</feature>
<dbReference type="GO" id="GO:0003700">
    <property type="term" value="F:DNA-binding transcription factor activity"/>
    <property type="evidence" value="ECO:0007669"/>
    <property type="project" value="InterPro"/>
</dbReference>
<dbReference type="RefSeq" id="WP_015711417.1">
    <property type="nucleotide sequence ID" value="NC_015577.1"/>
</dbReference>
<keyword evidence="2" id="KW-0238">DNA-binding</keyword>